<dbReference type="RefSeq" id="WP_168568875.1">
    <property type="nucleotide sequence ID" value="NZ_CP051167.1"/>
</dbReference>
<keyword evidence="2" id="KW-1185">Reference proteome</keyword>
<proteinExistence type="predicted"/>
<organism evidence="1 2">
    <name type="scientific">Oxynema aestuarii AP17</name>
    <dbReference type="NCBI Taxonomy" id="2064643"/>
    <lineage>
        <taxon>Bacteria</taxon>
        <taxon>Bacillati</taxon>
        <taxon>Cyanobacteriota</taxon>
        <taxon>Cyanophyceae</taxon>
        <taxon>Oscillatoriophycideae</taxon>
        <taxon>Oscillatoriales</taxon>
        <taxon>Oscillatoriaceae</taxon>
        <taxon>Oxynema</taxon>
        <taxon>Oxynema aestuarii</taxon>
    </lineage>
</organism>
<protein>
    <submittedName>
        <fullName evidence="1">Uncharacterized protein</fullName>
    </submittedName>
</protein>
<name>A0A6H1TXR7_9CYAN</name>
<evidence type="ECO:0000313" key="2">
    <source>
        <dbReference type="Proteomes" id="UP000500857"/>
    </source>
</evidence>
<evidence type="ECO:0000313" key="1">
    <source>
        <dbReference type="EMBL" id="QIZ70720.1"/>
    </source>
</evidence>
<reference evidence="1 2" key="1">
    <citation type="submission" date="2020-04" db="EMBL/GenBank/DDBJ databases">
        <authorList>
            <person name="Basu S."/>
            <person name="Maruthanayagam V."/>
            <person name="Chakraborty S."/>
            <person name="Pramanik A."/>
            <person name="Mukherjee J."/>
            <person name="Brink B."/>
        </authorList>
    </citation>
    <scope>NUCLEOTIDE SEQUENCE [LARGE SCALE GENOMIC DNA]</scope>
    <source>
        <strain evidence="1 2">AP17</strain>
    </source>
</reference>
<dbReference type="EMBL" id="CP051167">
    <property type="protein sequence ID" value="QIZ70720.1"/>
    <property type="molecule type" value="Genomic_DNA"/>
</dbReference>
<accession>A0A6H1TXR7</accession>
<dbReference type="Proteomes" id="UP000500857">
    <property type="component" value="Chromosome"/>
</dbReference>
<dbReference type="AlphaFoldDB" id="A0A6H1TXR7"/>
<gene>
    <name evidence="1" type="ORF">HCG48_09115</name>
</gene>
<sequence length="54" mass="6303">MPRSTFDKRASLSSSVNYTRSRLNAGAIGSRVCPRIYRRFLPSQQVREREQFIL</sequence>
<dbReference type="KEGG" id="oxy:HCG48_09115"/>